<dbReference type="PANTHER" id="PTHR47981">
    <property type="entry name" value="RAB FAMILY"/>
    <property type="match status" value="1"/>
</dbReference>
<dbReference type="Gene3D" id="3.40.50.300">
    <property type="entry name" value="P-loop containing nucleotide triphosphate hydrolases"/>
    <property type="match status" value="1"/>
</dbReference>
<evidence type="ECO:0000313" key="5">
    <source>
        <dbReference type="EMBL" id="ETO07801.1"/>
    </source>
</evidence>
<dbReference type="OrthoDB" id="2015280at2759"/>
<evidence type="ECO:0000256" key="3">
    <source>
        <dbReference type="ARBA" id="ARBA00023134"/>
    </source>
</evidence>
<proteinExistence type="inferred from homology"/>
<dbReference type="Pfam" id="PF00071">
    <property type="entry name" value="Ras"/>
    <property type="match status" value="2"/>
</dbReference>
<dbReference type="SMART" id="SM00175">
    <property type="entry name" value="RAB"/>
    <property type="match status" value="1"/>
</dbReference>
<evidence type="ECO:0000313" key="6">
    <source>
        <dbReference type="Proteomes" id="UP000023152"/>
    </source>
</evidence>
<protein>
    <submittedName>
        <fullName evidence="5">Uncharacterized protein</fullName>
    </submittedName>
</protein>
<dbReference type="NCBIfam" id="TIGR00231">
    <property type="entry name" value="small_GTP"/>
    <property type="match status" value="1"/>
</dbReference>
<keyword evidence="4" id="KW-0812">Transmembrane</keyword>
<organism evidence="5 6">
    <name type="scientific">Reticulomyxa filosa</name>
    <dbReference type="NCBI Taxonomy" id="46433"/>
    <lineage>
        <taxon>Eukaryota</taxon>
        <taxon>Sar</taxon>
        <taxon>Rhizaria</taxon>
        <taxon>Retaria</taxon>
        <taxon>Foraminifera</taxon>
        <taxon>Monothalamids</taxon>
        <taxon>Reticulomyxidae</taxon>
        <taxon>Reticulomyxa</taxon>
    </lineage>
</organism>
<dbReference type="EMBL" id="ASPP01025723">
    <property type="protein sequence ID" value="ETO07801.1"/>
    <property type="molecule type" value="Genomic_DNA"/>
</dbReference>
<dbReference type="AlphaFoldDB" id="X6M2J5"/>
<dbReference type="SUPFAM" id="SSF52540">
    <property type="entry name" value="P-loop containing nucleoside triphosphate hydrolases"/>
    <property type="match status" value="1"/>
</dbReference>
<name>X6M2J5_RETFI</name>
<dbReference type="GO" id="GO:0003924">
    <property type="term" value="F:GTPase activity"/>
    <property type="evidence" value="ECO:0007669"/>
    <property type="project" value="InterPro"/>
</dbReference>
<sequence>MAAQVVVGGCSAGGLATYLHTQYIYQILTQNNNQLRNFAALPDSGFFLQYQSPTEKYVTGIYLFIFVHLVPIIWMTWVFDNQNCTGGVNQNCIAAHIKTGNTWQCMFAQANAPFIEVPVFALQSRFDSWQLTYILGNTNNATLINEYGTNFTRIFNQTYLQTNLSLHGGFVPVFFPFTFIFISNICTCVLFDSCYHHCEEWDDIIVDDLDSTEMFGEMFYQETKQIFWFQDYSYPCQQGVVSYAPAQKNITNLHSLVTEFCFSSIVWSDVGVVHVQALIINNKIIQKWLKQQSSSSKLVSDKCLSLFVSSSNVGKTSILKRYINNKFAEQYKATIKNYNEKKNEYTQIIEIRGADFCTKELVIDGKLLLLQIWDTAGQERFRALGAPFYRGANACVIVFDLSDAQSFEAVSSWRDEFVSQSDIEWIDTIPFFIIGNKCDLENDRKLSSDWVRQQIVNKEWSNTIYLETSAKTGSGVNDLFDQVAKKCFTLMPGVPKFYENKPDPVSLEDKMSDAISDVEESAKASQSLSLCVGLFSSLVCAVHQLSMQKKKLSLRIHANLLQKMQTIQKSQTFSFENVQTKQDLHVNVTKTVKKRKLRRRSNKINETVKVKRESISQFSYKMLCENPLSTSTIILDLIAI</sequence>
<dbReference type="InterPro" id="IPR001806">
    <property type="entry name" value="Small_GTPase"/>
</dbReference>
<dbReference type="SMART" id="SM00174">
    <property type="entry name" value="RHO"/>
    <property type="match status" value="1"/>
</dbReference>
<dbReference type="InterPro" id="IPR004963">
    <property type="entry name" value="PAE/NOTUM"/>
</dbReference>
<keyword evidence="6" id="KW-1185">Reference proteome</keyword>
<comment type="similarity">
    <text evidence="1">Belongs to the small GTPase superfamily. Rab family.</text>
</comment>
<gene>
    <name evidence="5" type="ORF">RFI_29589</name>
</gene>
<dbReference type="PROSITE" id="PS51420">
    <property type="entry name" value="RHO"/>
    <property type="match status" value="1"/>
</dbReference>
<dbReference type="SMART" id="SM00173">
    <property type="entry name" value="RAS"/>
    <property type="match status" value="1"/>
</dbReference>
<accession>X6M2J5</accession>
<dbReference type="PANTHER" id="PTHR47981:SF20">
    <property type="entry name" value="RAS-RELATED PROTEIN RAB-7A"/>
    <property type="match status" value="1"/>
</dbReference>
<keyword evidence="4" id="KW-1133">Transmembrane helix</keyword>
<dbReference type="InterPro" id="IPR005225">
    <property type="entry name" value="Small_GTP-bd"/>
</dbReference>
<dbReference type="Proteomes" id="UP000023152">
    <property type="component" value="Unassembled WGS sequence"/>
</dbReference>
<comment type="caution">
    <text evidence="5">The sequence shown here is derived from an EMBL/GenBank/DDBJ whole genome shotgun (WGS) entry which is preliminary data.</text>
</comment>
<dbReference type="PROSITE" id="PS51419">
    <property type="entry name" value="RAB"/>
    <property type="match status" value="1"/>
</dbReference>
<dbReference type="FunFam" id="3.40.50.300:FF:001447">
    <property type="entry name" value="Ras-related protein Rab-1B"/>
    <property type="match status" value="1"/>
</dbReference>
<dbReference type="InterPro" id="IPR027417">
    <property type="entry name" value="P-loop_NTPase"/>
</dbReference>
<dbReference type="PRINTS" id="PR00449">
    <property type="entry name" value="RASTRNSFRMNG"/>
</dbReference>
<evidence type="ECO:0000256" key="4">
    <source>
        <dbReference type="SAM" id="Phobius"/>
    </source>
</evidence>
<evidence type="ECO:0000256" key="2">
    <source>
        <dbReference type="ARBA" id="ARBA00022741"/>
    </source>
</evidence>
<feature type="transmembrane region" description="Helical" evidence="4">
    <location>
        <begin position="57"/>
        <end position="79"/>
    </location>
</feature>
<dbReference type="Pfam" id="PF03283">
    <property type="entry name" value="PAE"/>
    <property type="match status" value="1"/>
</dbReference>
<keyword evidence="2" id="KW-0547">Nucleotide-binding</keyword>
<evidence type="ECO:0000256" key="1">
    <source>
        <dbReference type="ARBA" id="ARBA00006270"/>
    </source>
</evidence>
<keyword evidence="4" id="KW-0472">Membrane</keyword>
<dbReference type="GO" id="GO:0005525">
    <property type="term" value="F:GTP binding"/>
    <property type="evidence" value="ECO:0007669"/>
    <property type="project" value="UniProtKB-KW"/>
</dbReference>
<dbReference type="PROSITE" id="PS51421">
    <property type="entry name" value="RAS"/>
    <property type="match status" value="1"/>
</dbReference>
<keyword evidence="3" id="KW-0342">GTP-binding</keyword>
<dbReference type="SMART" id="SM00176">
    <property type="entry name" value="RAN"/>
    <property type="match status" value="1"/>
</dbReference>
<reference evidence="5 6" key="1">
    <citation type="journal article" date="2013" name="Curr. Biol.">
        <title>The Genome of the Foraminiferan Reticulomyxa filosa.</title>
        <authorList>
            <person name="Glockner G."/>
            <person name="Hulsmann N."/>
            <person name="Schleicher M."/>
            <person name="Noegel A.A."/>
            <person name="Eichinger L."/>
            <person name="Gallinger C."/>
            <person name="Pawlowski J."/>
            <person name="Sierra R."/>
            <person name="Euteneuer U."/>
            <person name="Pillet L."/>
            <person name="Moustafa A."/>
            <person name="Platzer M."/>
            <person name="Groth M."/>
            <person name="Szafranski K."/>
            <person name="Schliwa M."/>
        </authorList>
    </citation>
    <scope>NUCLEOTIDE SEQUENCE [LARGE SCALE GENOMIC DNA]</scope>
</reference>